<dbReference type="PANTHER" id="PTHR32060">
    <property type="entry name" value="TAIL-SPECIFIC PROTEASE"/>
    <property type="match status" value="1"/>
</dbReference>
<evidence type="ECO:0000313" key="5">
    <source>
        <dbReference type="Proteomes" id="UP000306918"/>
    </source>
</evidence>
<dbReference type="PANTHER" id="PTHR32060:SF22">
    <property type="entry name" value="CARBOXYL-TERMINAL-PROCESSING PEPTIDASE 3, CHLOROPLASTIC"/>
    <property type="match status" value="1"/>
</dbReference>
<dbReference type="Pfam" id="PF03572">
    <property type="entry name" value="Peptidase_S41"/>
    <property type="match status" value="1"/>
</dbReference>
<evidence type="ECO:0000313" key="4">
    <source>
        <dbReference type="EMBL" id="THU39209.1"/>
    </source>
</evidence>
<accession>A0A4S8HWS9</accession>
<dbReference type="GO" id="GO:0004175">
    <property type="term" value="F:endopeptidase activity"/>
    <property type="evidence" value="ECO:0007669"/>
    <property type="project" value="TreeGrafter"/>
</dbReference>
<evidence type="ECO:0008006" key="6">
    <source>
        <dbReference type="Google" id="ProtNLM"/>
    </source>
</evidence>
<dbReference type="Pfam" id="PF18294">
    <property type="entry name" value="Pept_S41_N"/>
    <property type="match status" value="1"/>
</dbReference>
<dbReference type="InterPro" id="IPR036034">
    <property type="entry name" value="PDZ_sf"/>
</dbReference>
<dbReference type="InterPro" id="IPR005151">
    <property type="entry name" value="Tail-specific_protease"/>
</dbReference>
<protein>
    <recommendedName>
        <fullName evidence="6">Tail specific protease domain-containing protein</fullName>
    </recommendedName>
</protein>
<feature type="signal peptide" evidence="1">
    <location>
        <begin position="1"/>
        <end position="23"/>
    </location>
</feature>
<evidence type="ECO:0000259" key="2">
    <source>
        <dbReference type="Pfam" id="PF03572"/>
    </source>
</evidence>
<dbReference type="Gene3D" id="2.30.42.10">
    <property type="match status" value="1"/>
</dbReference>
<sequence length="434" mass="47637">MTIGKIIVYILLSAALLPGPACSKKEANWQPGDSLGVLNKWVYDSMQLYYYWSAEMPARPDYTLPTQEFFRSLLSPKDRFSWISNRSTVGSPKTSAELYGFHYTLTTHPFDAQKLVGVITCVVPGSYASNRGLKRGMLFSAVNDKTITQQSRQTAMQALQGESAVLQLATFNNDQTALTDSARVGVQRSFVPQKSVYATRVFELNGKKTGYLAYYLCAEKDDVVLLQSIQKLQQQGVSECILDLRYNAGGSVASATKLAAMLANTFKADSKFITYRGNRHGGTIKQSFQQAISFSGNASGKNMNELQSLNLHLSRLFILMSPETASAAELLIHNLAPYSNIIRIGETTLGKDEAAFPIEDQRNPRQVAWVLMPIVYKIADGFGKGDYATGLVPHYPVIETSRLPISPIGQPGDLPVDKALTLIFGTTGVNVMAL</sequence>
<dbReference type="GO" id="GO:0008236">
    <property type="term" value="F:serine-type peptidase activity"/>
    <property type="evidence" value="ECO:0007669"/>
    <property type="project" value="InterPro"/>
</dbReference>
<comment type="caution">
    <text evidence="4">The sequence shown here is derived from an EMBL/GenBank/DDBJ whole genome shotgun (WGS) entry which is preliminary data.</text>
</comment>
<dbReference type="RefSeq" id="WP_136577341.1">
    <property type="nucleotide sequence ID" value="NZ_STFF01000003.1"/>
</dbReference>
<gene>
    <name evidence="4" type="ORF">FAM09_11890</name>
</gene>
<dbReference type="SUPFAM" id="SSF50156">
    <property type="entry name" value="PDZ domain-like"/>
    <property type="match status" value="1"/>
</dbReference>
<feature type="domain" description="Tail specific protease" evidence="2">
    <location>
        <begin position="208"/>
        <end position="352"/>
    </location>
</feature>
<keyword evidence="1" id="KW-0732">Signal</keyword>
<dbReference type="AlphaFoldDB" id="A0A4S8HWS9"/>
<dbReference type="CDD" id="cd07561">
    <property type="entry name" value="Peptidase_S41_CPP_like"/>
    <property type="match status" value="1"/>
</dbReference>
<keyword evidence="5" id="KW-1185">Reference proteome</keyword>
<dbReference type="InterPro" id="IPR041613">
    <property type="entry name" value="Pept_S41_N"/>
</dbReference>
<dbReference type="EMBL" id="STFF01000003">
    <property type="protein sequence ID" value="THU39209.1"/>
    <property type="molecule type" value="Genomic_DNA"/>
</dbReference>
<organism evidence="4 5">
    <name type="scientific">Niastella caeni</name>
    <dbReference type="NCBI Taxonomy" id="2569763"/>
    <lineage>
        <taxon>Bacteria</taxon>
        <taxon>Pseudomonadati</taxon>
        <taxon>Bacteroidota</taxon>
        <taxon>Chitinophagia</taxon>
        <taxon>Chitinophagales</taxon>
        <taxon>Chitinophagaceae</taxon>
        <taxon>Niastella</taxon>
    </lineage>
</organism>
<dbReference type="Gene3D" id="3.90.226.10">
    <property type="entry name" value="2-enoyl-CoA Hydratase, Chain A, domain 1"/>
    <property type="match status" value="1"/>
</dbReference>
<dbReference type="GO" id="GO:0006508">
    <property type="term" value="P:proteolysis"/>
    <property type="evidence" value="ECO:0007669"/>
    <property type="project" value="InterPro"/>
</dbReference>
<proteinExistence type="predicted"/>
<evidence type="ECO:0000259" key="3">
    <source>
        <dbReference type="Pfam" id="PF18294"/>
    </source>
</evidence>
<feature type="chain" id="PRO_5020524624" description="Tail specific protease domain-containing protein" evidence="1">
    <location>
        <begin position="24"/>
        <end position="434"/>
    </location>
</feature>
<dbReference type="Gene3D" id="3.30.750.170">
    <property type="match status" value="1"/>
</dbReference>
<name>A0A4S8HWS9_9BACT</name>
<reference evidence="4 5" key="1">
    <citation type="submission" date="2019-04" db="EMBL/GenBank/DDBJ databases">
        <title>Niastella caeni sp. nov., isolated from activated sludge.</title>
        <authorList>
            <person name="Sheng M."/>
        </authorList>
    </citation>
    <scope>NUCLEOTIDE SEQUENCE [LARGE SCALE GENOMIC DNA]</scope>
    <source>
        <strain evidence="4 5">HX-2-15</strain>
    </source>
</reference>
<feature type="domain" description="Peptidase S41 N-terminal" evidence="3">
    <location>
        <begin position="39"/>
        <end position="82"/>
    </location>
</feature>
<dbReference type="OrthoDB" id="7168509at2"/>
<dbReference type="SUPFAM" id="SSF52096">
    <property type="entry name" value="ClpP/crotonase"/>
    <property type="match status" value="1"/>
</dbReference>
<evidence type="ECO:0000256" key="1">
    <source>
        <dbReference type="SAM" id="SignalP"/>
    </source>
</evidence>
<dbReference type="Proteomes" id="UP000306918">
    <property type="component" value="Unassembled WGS sequence"/>
</dbReference>
<dbReference type="InterPro" id="IPR029045">
    <property type="entry name" value="ClpP/crotonase-like_dom_sf"/>
</dbReference>